<keyword evidence="2 5" id="KW-0378">Hydrolase</keyword>
<dbReference type="GO" id="GO:0046557">
    <property type="term" value="F:glucan endo-1,6-beta-glucosidase activity"/>
    <property type="evidence" value="ECO:0007669"/>
    <property type="project" value="TreeGrafter"/>
</dbReference>
<dbReference type="GO" id="GO:0005576">
    <property type="term" value="C:extracellular region"/>
    <property type="evidence" value="ECO:0007669"/>
    <property type="project" value="TreeGrafter"/>
</dbReference>
<dbReference type="Proteomes" id="UP000191144">
    <property type="component" value="Chromosome H"/>
</dbReference>
<dbReference type="AlphaFoldDB" id="A0A1G4KGZ5"/>
<reference evidence="8" key="1">
    <citation type="submission" date="2016-03" db="EMBL/GenBank/DDBJ databases">
        <authorList>
            <person name="Devillers Hugo."/>
        </authorList>
    </citation>
    <scope>NUCLEOTIDE SEQUENCE [LARGE SCALE GENOMIC DNA]</scope>
</reference>
<dbReference type="OrthoDB" id="1887033at2759"/>
<dbReference type="Pfam" id="PF00150">
    <property type="entry name" value="Cellulase"/>
    <property type="match status" value="1"/>
</dbReference>
<gene>
    <name evidence="7" type="ORF">LAME_0H13652G</name>
</gene>
<dbReference type="InterPro" id="IPR050386">
    <property type="entry name" value="Glycosyl_hydrolase_5"/>
</dbReference>
<sequence length="495" mass="56130">MFDKLKRKVKNLKDSGGDTENLPNVGASGELSKREIYRNRYNFGVNFGSLFVQESYIYHSLFSEGGGNEHDAIAALVAKSSTEDVAKKLQEHYASYVTDQDWQWLQNDAGVTAIRLPIGYWHVDNGRFVTSDMKFQDLKSVYEAAQPWDAVHRIVQKAAEHNIGVLIDIHGVPGGANSDDHSGESNGGQVKFFSTREFVSSVVDDMVPFIVQDICQTNENVIGLQVINEAAFSDSAKHEKKFYSKVIDAVRSVDDNLPVVISDGWWPSQWAEWLEGNNLTNSVVIDSHVYRCFSDSDKSKTAGQITEELPQSVNLANDKADYVVGEFSCVLDGQTWDKTKESREECVRKYGQTQTQVFQDKASWGWFFWTFKFQEGDGGEWGFQPMISSGALPRRPREDPVIDDSKIQNIIDGHIGYWKDKGGEKFQHWRFEEGLQTALADIRAFNSFDHSRVGRTHFFKSLRKSQHVADKGNGEYVWEWEQGYDQGLAAFNKYL</sequence>
<dbReference type="InterPro" id="IPR017853">
    <property type="entry name" value="GH"/>
</dbReference>
<evidence type="ECO:0000256" key="2">
    <source>
        <dbReference type="ARBA" id="ARBA00022801"/>
    </source>
</evidence>
<dbReference type="PANTHER" id="PTHR31297">
    <property type="entry name" value="GLUCAN ENDO-1,6-BETA-GLUCOSIDASE B"/>
    <property type="match status" value="1"/>
</dbReference>
<evidence type="ECO:0000256" key="1">
    <source>
        <dbReference type="ARBA" id="ARBA00005641"/>
    </source>
</evidence>
<feature type="domain" description="Glycoside hydrolase family 5" evidence="6">
    <location>
        <begin position="91"/>
        <end position="372"/>
    </location>
</feature>
<organism evidence="7 8">
    <name type="scientific">Lachancea meyersii CBS 8951</name>
    <dbReference type="NCBI Taxonomy" id="1266667"/>
    <lineage>
        <taxon>Eukaryota</taxon>
        <taxon>Fungi</taxon>
        <taxon>Dikarya</taxon>
        <taxon>Ascomycota</taxon>
        <taxon>Saccharomycotina</taxon>
        <taxon>Saccharomycetes</taxon>
        <taxon>Saccharomycetales</taxon>
        <taxon>Saccharomycetaceae</taxon>
        <taxon>Lachancea</taxon>
    </lineage>
</organism>
<dbReference type="InterPro" id="IPR001547">
    <property type="entry name" value="Glyco_hydro_5"/>
</dbReference>
<dbReference type="GO" id="GO:0009986">
    <property type="term" value="C:cell surface"/>
    <property type="evidence" value="ECO:0007669"/>
    <property type="project" value="TreeGrafter"/>
</dbReference>
<keyword evidence="8" id="KW-1185">Reference proteome</keyword>
<evidence type="ECO:0000259" key="6">
    <source>
        <dbReference type="Pfam" id="PF00150"/>
    </source>
</evidence>
<dbReference type="GO" id="GO:0005737">
    <property type="term" value="C:cytoplasm"/>
    <property type="evidence" value="ECO:0007669"/>
    <property type="project" value="UniProtKB-ARBA"/>
</dbReference>
<evidence type="ECO:0000256" key="4">
    <source>
        <dbReference type="ARBA" id="ARBA00023316"/>
    </source>
</evidence>
<keyword evidence="3 5" id="KW-0326">Glycosidase</keyword>
<dbReference type="FunFam" id="3.20.20.80:FF:000100">
    <property type="entry name" value="Glycoside hydrolase superfamily"/>
    <property type="match status" value="1"/>
</dbReference>
<keyword evidence="4" id="KW-0961">Cell wall biogenesis/degradation</keyword>
<dbReference type="GO" id="GO:0009251">
    <property type="term" value="P:glucan catabolic process"/>
    <property type="evidence" value="ECO:0007669"/>
    <property type="project" value="TreeGrafter"/>
</dbReference>
<dbReference type="SUPFAM" id="SSF51445">
    <property type="entry name" value="(Trans)glycosidases"/>
    <property type="match status" value="1"/>
</dbReference>
<dbReference type="PANTHER" id="PTHR31297:SF43">
    <property type="entry name" value="GLUCAN 1,3-BETA-GLUCOSIDASE 3"/>
    <property type="match status" value="1"/>
</dbReference>
<evidence type="ECO:0000313" key="7">
    <source>
        <dbReference type="EMBL" id="SCV03840.1"/>
    </source>
</evidence>
<accession>A0A1G4KGZ5</accession>
<dbReference type="GO" id="GO:0071555">
    <property type="term" value="P:cell wall organization"/>
    <property type="evidence" value="ECO:0007669"/>
    <property type="project" value="UniProtKB-KW"/>
</dbReference>
<evidence type="ECO:0000256" key="5">
    <source>
        <dbReference type="RuleBase" id="RU361153"/>
    </source>
</evidence>
<protein>
    <submittedName>
        <fullName evidence="7">LAME_0H13652g1_1</fullName>
    </submittedName>
</protein>
<dbReference type="Gene3D" id="3.20.20.80">
    <property type="entry name" value="Glycosidases"/>
    <property type="match status" value="1"/>
</dbReference>
<comment type="similarity">
    <text evidence="1 5">Belongs to the glycosyl hydrolase 5 (cellulase A) family.</text>
</comment>
<evidence type="ECO:0000256" key="3">
    <source>
        <dbReference type="ARBA" id="ARBA00023295"/>
    </source>
</evidence>
<proteinExistence type="inferred from homology"/>
<dbReference type="EMBL" id="LT598480">
    <property type="protein sequence ID" value="SCV03840.1"/>
    <property type="molecule type" value="Genomic_DNA"/>
</dbReference>
<name>A0A1G4KGZ5_9SACH</name>
<evidence type="ECO:0000313" key="8">
    <source>
        <dbReference type="Proteomes" id="UP000191144"/>
    </source>
</evidence>